<accession>A0A919VG98</accession>
<dbReference type="AlphaFoldDB" id="A0A919VG98"/>
<dbReference type="EMBL" id="BOPZ01000011">
    <property type="protein sequence ID" value="GIM28967.1"/>
    <property type="molecule type" value="Genomic_DNA"/>
</dbReference>
<sequence length="81" mass="9520">MNEYIIVFKNTHDAIEAEKSINAKGIKIIVMPTPTHITQSCGISIRFKEEELSKVEELAREEKVKYKNIYIKNNMQFKLYK</sequence>
<protein>
    <recommendedName>
        <fullName evidence="1">Putative Se/S carrier protein-like domain-containing protein</fullName>
    </recommendedName>
</protein>
<evidence type="ECO:0000259" key="1">
    <source>
        <dbReference type="Pfam" id="PF11823"/>
    </source>
</evidence>
<evidence type="ECO:0000313" key="3">
    <source>
        <dbReference type="Proteomes" id="UP000679179"/>
    </source>
</evidence>
<comment type="caution">
    <text evidence="2">The sequence shown here is derived from an EMBL/GenBank/DDBJ whole genome shotgun (WGS) entry which is preliminary data.</text>
</comment>
<gene>
    <name evidence="2" type="ORF">CPJCM30710_16330</name>
</gene>
<keyword evidence="3" id="KW-1185">Reference proteome</keyword>
<proteinExistence type="predicted"/>
<dbReference type="Pfam" id="PF11823">
    <property type="entry name" value="Se_S_carrier"/>
    <property type="match status" value="1"/>
</dbReference>
<organism evidence="2 3">
    <name type="scientific">Clostridium polyendosporum</name>
    <dbReference type="NCBI Taxonomy" id="69208"/>
    <lineage>
        <taxon>Bacteria</taxon>
        <taxon>Bacillati</taxon>
        <taxon>Bacillota</taxon>
        <taxon>Clostridia</taxon>
        <taxon>Eubacteriales</taxon>
        <taxon>Clostridiaceae</taxon>
        <taxon>Clostridium</taxon>
    </lineage>
</organism>
<dbReference type="InterPro" id="IPR021778">
    <property type="entry name" value="Se/S_carrier-like"/>
</dbReference>
<dbReference type="Proteomes" id="UP000679179">
    <property type="component" value="Unassembled WGS sequence"/>
</dbReference>
<reference evidence="2" key="1">
    <citation type="submission" date="2021-03" db="EMBL/GenBank/DDBJ databases">
        <title>Taxonomic study of Clostridium polyendosporum from meadow-gley soil under rice.</title>
        <authorList>
            <person name="Kobayashi H."/>
            <person name="Tanizawa Y."/>
            <person name="Yagura M."/>
        </authorList>
    </citation>
    <scope>NUCLEOTIDE SEQUENCE</scope>
    <source>
        <strain evidence="2">JCM 30710</strain>
    </source>
</reference>
<evidence type="ECO:0000313" key="2">
    <source>
        <dbReference type="EMBL" id="GIM28967.1"/>
    </source>
</evidence>
<name>A0A919VG98_9CLOT</name>
<feature type="domain" description="Putative Se/S carrier protein-like" evidence="1">
    <location>
        <begin position="3"/>
        <end position="70"/>
    </location>
</feature>